<evidence type="ECO:0000313" key="2">
    <source>
        <dbReference type="Proteomes" id="UP000510660"/>
    </source>
</evidence>
<reference evidence="1 2" key="1">
    <citation type="submission" date="2020-01" db="EMBL/GenBank/DDBJ databases">
        <title>Complete and circular genome sequences of six lactobacillus isolates from horses.</title>
        <authorList>
            <person name="Hassan H.M."/>
        </authorList>
    </citation>
    <scope>NUCLEOTIDE SEQUENCE [LARGE SCALE GENOMIC DNA]</scope>
    <source>
        <strain evidence="1 2">1D</strain>
    </source>
</reference>
<dbReference type="EMBL" id="CP047415">
    <property type="protein sequence ID" value="QLL74896.1"/>
    <property type="molecule type" value="Genomic_DNA"/>
</dbReference>
<protein>
    <submittedName>
        <fullName evidence="1">Uncharacterized protein</fullName>
    </submittedName>
</protein>
<organism evidence="1 2">
    <name type="scientific">Lactobacillus crispatus</name>
    <dbReference type="NCBI Taxonomy" id="47770"/>
    <lineage>
        <taxon>Bacteria</taxon>
        <taxon>Bacillati</taxon>
        <taxon>Bacillota</taxon>
        <taxon>Bacilli</taxon>
        <taxon>Lactobacillales</taxon>
        <taxon>Lactobacillaceae</taxon>
        <taxon>Lactobacillus</taxon>
    </lineage>
</organism>
<proteinExistence type="predicted"/>
<dbReference type="AlphaFoldDB" id="A0A226UPT8"/>
<sequence>MSFILKTKAFVRFYAELAVDNKISLLFTLLFPAIYQLLNSGTGTITNNNDFIQVCLPMIAYIIVATALNGVTMSIISTRNSGYIKAYYYASGSRWAIYLANLFVQLAIVLLENIIFIIALMILYRFFSLTLLATFVLMTLISFPFIALEFNILFLLRIRASDMSILATALLLGLLFLFNVPIPNFLRIIAEINPYMFVSSVLHELLRPNIVVLFNVIFDCIIFGLVGFIGFQFFDLQNRGIKN</sequence>
<dbReference type="Proteomes" id="UP000510660">
    <property type="component" value="Chromosome"/>
</dbReference>
<dbReference type="RefSeq" id="WP_013087036.1">
    <property type="nucleotide sequence ID" value="NZ_CP047415.1"/>
</dbReference>
<gene>
    <name evidence="1" type="ORF">GTO85_11425</name>
</gene>
<evidence type="ECO:0000313" key="1">
    <source>
        <dbReference type="EMBL" id="QLL74896.1"/>
    </source>
</evidence>
<name>A0A226UPT8_9LACO</name>
<dbReference type="OMA" id="ISYFWAY"/>
<accession>A0A226UPT8</accession>